<sequence>MSFYTQLEKETVLLTPEQVRLRYRTAGLGSRAIAHLIDVLLLLAASLLIVFGTAGTIYLLSSTWFPNDGYDYLFAGMFIFLILFNVAYFIVMEAYRGGQTIGKKAMGLRVLLSTGQSATIVPIVIRNLFRLLDLLPMGYFIGSVAMFFSKSDKRVGDMVAGTIVVTEATAEHRKRRARIDKRIARLQAKGLLLPELELDETRRASLQEQDWQLLQGWAERLDPKPQTAAQGLEERIWMHFIVKLGHERARYSDPRGYLAALYLAVRGDWEL</sequence>
<evidence type="ECO:0000256" key="1">
    <source>
        <dbReference type="ARBA" id="ARBA00004141"/>
    </source>
</evidence>
<evidence type="ECO:0000313" key="8">
    <source>
        <dbReference type="Proteomes" id="UP000215145"/>
    </source>
</evidence>
<dbReference type="PANTHER" id="PTHR38480">
    <property type="entry name" value="SLR0254 PROTEIN"/>
    <property type="match status" value="1"/>
</dbReference>
<protein>
    <submittedName>
        <fullName evidence="7">RDD family protein</fullName>
    </submittedName>
</protein>
<dbReference type="InterPro" id="IPR010432">
    <property type="entry name" value="RDD"/>
</dbReference>
<evidence type="ECO:0000259" key="6">
    <source>
        <dbReference type="Pfam" id="PF06271"/>
    </source>
</evidence>
<evidence type="ECO:0000256" key="3">
    <source>
        <dbReference type="ARBA" id="ARBA00022989"/>
    </source>
</evidence>
<keyword evidence="4 5" id="KW-0472">Membrane</keyword>
<proteinExistence type="predicted"/>
<evidence type="ECO:0000256" key="4">
    <source>
        <dbReference type="ARBA" id="ARBA00023136"/>
    </source>
</evidence>
<feature type="transmembrane region" description="Helical" evidence="5">
    <location>
        <begin position="39"/>
        <end position="60"/>
    </location>
</feature>
<dbReference type="RefSeq" id="WP_089526357.1">
    <property type="nucleotide sequence ID" value="NZ_NMUQ01000003.1"/>
</dbReference>
<keyword evidence="2 5" id="KW-0812">Transmembrane</keyword>
<organism evidence="7 8">
    <name type="scientific">Paenibacillus herberti</name>
    <dbReference type="NCBI Taxonomy" id="1619309"/>
    <lineage>
        <taxon>Bacteria</taxon>
        <taxon>Bacillati</taxon>
        <taxon>Bacillota</taxon>
        <taxon>Bacilli</taxon>
        <taxon>Bacillales</taxon>
        <taxon>Paenibacillaceae</taxon>
        <taxon>Paenibacillus</taxon>
    </lineage>
</organism>
<dbReference type="AlphaFoldDB" id="A0A229NUR6"/>
<feature type="transmembrane region" description="Helical" evidence="5">
    <location>
        <begin position="72"/>
        <end position="95"/>
    </location>
</feature>
<dbReference type="GO" id="GO:0016020">
    <property type="term" value="C:membrane"/>
    <property type="evidence" value="ECO:0007669"/>
    <property type="project" value="UniProtKB-SubCell"/>
</dbReference>
<feature type="transmembrane region" description="Helical" evidence="5">
    <location>
        <begin position="107"/>
        <end position="125"/>
    </location>
</feature>
<evidence type="ECO:0000313" key="7">
    <source>
        <dbReference type="EMBL" id="OXM13653.1"/>
    </source>
</evidence>
<dbReference type="EMBL" id="NMUQ01000003">
    <property type="protein sequence ID" value="OXM13653.1"/>
    <property type="molecule type" value="Genomic_DNA"/>
</dbReference>
<evidence type="ECO:0000256" key="5">
    <source>
        <dbReference type="SAM" id="Phobius"/>
    </source>
</evidence>
<comment type="subcellular location">
    <subcellularLocation>
        <location evidence="1">Membrane</location>
        <topology evidence="1">Multi-pass membrane protein</topology>
    </subcellularLocation>
</comment>
<name>A0A229NUR6_9BACL</name>
<keyword evidence="8" id="KW-1185">Reference proteome</keyword>
<accession>A0A229NUR6</accession>
<keyword evidence="3 5" id="KW-1133">Transmembrane helix</keyword>
<feature type="domain" description="RDD" evidence="6">
    <location>
        <begin position="25"/>
        <end position="161"/>
    </location>
</feature>
<evidence type="ECO:0000256" key="2">
    <source>
        <dbReference type="ARBA" id="ARBA00022692"/>
    </source>
</evidence>
<comment type="caution">
    <text evidence="7">The sequence shown here is derived from an EMBL/GenBank/DDBJ whole genome shotgun (WGS) entry which is preliminary data.</text>
</comment>
<dbReference type="Proteomes" id="UP000215145">
    <property type="component" value="Unassembled WGS sequence"/>
</dbReference>
<dbReference type="PANTHER" id="PTHR38480:SF1">
    <property type="entry name" value="SLR0254 PROTEIN"/>
    <property type="match status" value="1"/>
</dbReference>
<dbReference type="Pfam" id="PF06271">
    <property type="entry name" value="RDD"/>
    <property type="match status" value="1"/>
</dbReference>
<reference evidence="7 8" key="1">
    <citation type="submission" date="2017-07" db="EMBL/GenBank/DDBJ databases">
        <title>Paenibacillus herberti R33 genome sequencing and assembly.</title>
        <authorList>
            <person name="Su W."/>
        </authorList>
    </citation>
    <scope>NUCLEOTIDE SEQUENCE [LARGE SCALE GENOMIC DNA]</scope>
    <source>
        <strain evidence="7 8">R33</strain>
    </source>
</reference>
<dbReference type="OrthoDB" id="9787732at2"/>
<gene>
    <name evidence="7" type="ORF">CGZ75_21775</name>
</gene>